<dbReference type="Pfam" id="PF14429">
    <property type="entry name" value="DOCK-C2"/>
    <property type="match status" value="1"/>
</dbReference>
<comment type="similarity">
    <text evidence="5">Belongs to the DOCK family.</text>
</comment>
<evidence type="ECO:0000259" key="8">
    <source>
        <dbReference type="PROSITE" id="PS51651"/>
    </source>
</evidence>
<dbReference type="Pfam" id="PF16172">
    <property type="entry name" value="DOCK_N"/>
    <property type="match status" value="1"/>
</dbReference>
<feature type="compositionally biased region" description="Polar residues" evidence="6">
    <location>
        <begin position="1864"/>
        <end position="1878"/>
    </location>
</feature>
<evidence type="ECO:0000256" key="6">
    <source>
        <dbReference type="SAM" id="MobiDB-lite"/>
    </source>
</evidence>
<dbReference type="InterPro" id="IPR026791">
    <property type="entry name" value="DOCK"/>
</dbReference>
<evidence type="ECO:0000256" key="5">
    <source>
        <dbReference type="PROSITE-ProRule" id="PRU00983"/>
    </source>
</evidence>
<dbReference type="GO" id="GO:0005085">
    <property type="term" value="F:guanyl-nucleotide exchange factor activity"/>
    <property type="evidence" value="ECO:0007669"/>
    <property type="project" value="UniProtKB-KW"/>
</dbReference>
<feature type="compositionally biased region" description="Low complexity" evidence="6">
    <location>
        <begin position="1911"/>
        <end position="1925"/>
    </location>
</feature>
<feature type="region of interest" description="Disordered" evidence="6">
    <location>
        <begin position="1798"/>
        <end position="1830"/>
    </location>
</feature>
<dbReference type="InterPro" id="IPR043162">
    <property type="entry name" value="DOCK_C_lobe_C"/>
</dbReference>
<gene>
    <name evidence="9" type="ORF">Fcan01_03870</name>
</gene>
<dbReference type="Gene3D" id="2.60.40.150">
    <property type="entry name" value="C2 domain"/>
    <property type="match status" value="1"/>
</dbReference>
<protein>
    <submittedName>
        <fullName evidence="9">Dedicator of cytokinesis protein 1</fullName>
    </submittedName>
</protein>
<keyword evidence="2" id="KW-0963">Cytoplasm</keyword>
<accession>A0A226F0W8</accession>
<keyword evidence="4" id="KW-0344">Guanine-nucleotide releasing factor</keyword>
<dbReference type="InterPro" id="IPR043161">
    <property type="entry name" value="DOCK_C_lobe_A"/>
</dbReference>
<dbReference type="InterPro" id="IPR046770">
    <property type="entry name" value="DOCKER_Lobe_B"/>
</dbReference>
<keyword evidence="3" id="KW-0597">Phosphoprotein</keyword>
<dbReference type="Gene3D" id="1.25.40.410">
    <property type="match status" value="1"/>
</dbReference>
<evidence type="ECO:0000313" key="10">
    <source>
        <dbReference type="Proteomes" id="UP000198287"/>
    </source>
</evidence>
<feature type="domain" description="C2 DOCK-type" evidence="7">
    <location>
        <begin position="458"/>
        <end position="645"/>
    </location>
</feature>
<dbReference type="InterPro" id="IPR032376">
    <property type="entry name" value="DOCK_N"/>
</dbReference>
<dbReference type="PANTHER" id="PTHR45653:SF10">
    <property type="entry name" value="MYOBLAST CITY, ISOFORM B"/>
    <property type="match status" value="1"/>
</dbReference>
<evidence type="ECO:0000259" key="7">
    <source>
        <dbReference type="PROSITE" id="PS51650"/>
    </source>
</evidence>
<feature type="compositionally biased region" description="Polar residues" evidence="6">
    <location>
        <begin position="1995"/>
        <end position="2010"/>
    </location>
</feature>
<feature type="domain" description="DOCKER" evidence="8">
    <location>
        <begin position="1367"/>
        <end position="1779"/>
    </location>
</feature>
<dbReference type="InterPro" id="IPR042455">
    <property type="entry name" value="DOCK_N_sub1"/>
</dbReference>
<dbReference type="InterPro" id="IPR027007">
    <property type="entry name" value="C2_DOCK-type_domain"/>
</dbReference>
<dbReference type="GO" id="GO:0016477">
    <property type="term" value="P:cell migration"/>
    <property type="evidence" value="ECO:0007669"/>
    <property type="project" value="TreeGrafter"/>
</dbReference>
<dbReference type="Pfam" id="PF06920">
    <property type="entry name" value="DHR-2_Lobe_A"/>
    <property type="match status" value="1"/>
</dbReference>
<dbReference type="PROSITE" id="PS51650">
    <property type="entry name" value="C2_DOCK"/>
    <property type="match status" value="1"/>
</dbReference>
<evidence type="ECO:0000256" key="4">
    <source>
        <dbReference type="ARBA" id="ARBA00022658"/>
    </source>
</evidence>
<comment type="subcellular location">
    <subcellularLocation>
        <location evidence="1">Cytoplasm</location>
    </subcellularLocation>
</comment>
<feature type="compositionally biased region" description="Pro residues" evidence="6">
    <location>
        <begin position="2033"/>
        <end position="2047"/>
    </location>
</feature>
<dbReference type="Pfam" id="PF20422">
    <property type="entry name" value="DHR-2_Lobe_B"/>
    <property type="match status" value="1"/>
</dbReference>
<sequence>MHSTWLPVQDRLCYGVAKASLNNASQIHPYVLGIHLGEAVIVKGECDEWFYVKKFDGEGEGIVPKSYIHIKECSVIRNGETEIVVPKQPTLSQEIVASLQEWYKIAKLIYVNSSVRSEGQQSAKDVKDELTEGQKKFMIIREKILNLHECRKRLLSSNPTVEGLKELKQQVASIIDSGNSLLKLDMVVRDEYGNPLDPLSTSTVQLFRQHQRSSQKLKKNLRGSNRGSKIITHSSHSLIVTVNSINWRVVDECEIRFFLCDMQNDEPNHFTESVQITLKAGSPSKTPFKFLFTDLGKPDFERSKVFLVAYVVRVGAMDFKEDSKQRDHYISPFNDKRNNIHVKRPYGVAAKEITHLFRDPTFQNLKTTDAENEVQTLLYLPCKEEDTMDDTLKKILGTIKGEQNNGKDAKAVGFVLRLSMVAGTPRQIQDKQPILLRGNPIIARKMGFPEVILPDDTRNDLYIKLIRGEFHRTAKTTDRNVEVTVSVHNDRGVLLPGILSGGNGCAPVDSYRSVVYYHNDKPRWNEHFKISLPMNIEEFSTAHVKFTFKHRNSVPRSSSESKDKSEKPFALAYLKLKEPEGTAIRDDHYELILYKIDPKHYRESEVQYLSLPYMKTPTWAGMSKPSCQGFSCSSKDYFYAKTNLCSTNFTQNADLLQLLLWVTKLRQVAEMTMTEQPDTTQEALVTLLLDNLCQILAKVTKVGGEEIVKFLHPILDALFLILVDPMEQISTELQTGGRHSIFGDLSTSASLLYRSSSAVSCEHEVFNCLLHIFCLILDHKFQNFQPLLNLYIEDNFSSTLAYQKLAKELNYSIQRHQPEKVLRVMKSIEFFFKFIIKSFEIHKRLRFIDVGQPDQDRDDDDIFEKTIDSLFKSMCGLLKRNDLNDPYIGAEGGCLKHIPSVIEDLVRVYPARKLSENLVELCCVVPQNKLTNIKLSFISEIVHSQLFIDTECRFNFLPTVTSNILVHLPGNDEELRRKSVENMQMVTNDRLKKFFGVDPLLNADDSARTKQKDVTIHSEETEKSVELLGDVMDILHRQPEDQKVSHIWYIMQILLRPIICSIGTISTGDPLAVGSNMIMVVTIFLSLLREMKNYHYGILINSLKAESATTPDPYKQGLLKFLNDVLVVIKNLFHPSYFMPDWNTMILLQNSIVLTALEHFASTVKAEFAEPFEEQPWNNFFVCAVSFLTQPSLQLEEFSQSKQNYIIQNFKDMRKRAADLIRVMWFSLGESKRIRFVPGMVGTFLDMSLVPEAELRRTTIPIFFDMMHCEFDQDRPVKSFKEVEDELIKKIVEGIEGGKGDVAFRDIFSDTMTELCEHNSTGLRQLGLSMVSTLTTLMDLLLQYREIEDEEDPGNRMSCIVNLLDFSKEINRKELYLRYLYKLHDLHIRSKNFTEAGFTLKLHSHQLEWSDEEVPPLLRVVNRHPNLVTQMELKEALYNDIVHYFNNAKMWECALEVCDELRQQYEDTYNYVRLPKLHRQVADFYDKILDDPRFKPEYFRVAFYGGGFPSFLQDKVFVYRGNPLQQLSDFEGRMLGQYVQAELLRNLGPPSDDIRFSNKQYLQICKVDPVMSTSKRLSGMRYADENILNYYRSNEIDKFTYSRPYYQEPKDPVNEFASLWLDRYTLWISQSFPGIMSWFPVVRDTLTKLSPLENAIETLQNANEKMRKLVIIHCTNVAQDLGEMTMKLNGILDAAVQGGVANYEKAFINQKYLEKNPMDGRLVEDLKELIFLQIPIIEECLKIHARKSQASLLPLHNRMEELFKNYIGHIESTYGISTKTLKDEGLHREMDKAFKKQEAKAKRLEPKDPRHADFIQGGHSGHRGSAIGRTMGSFATSTTSLYQNANGTSTRSVARSMATISQRSQNLFRRSAHSSFSGSMEGEQFTSGSGGVGPGSNTMNHHHTATLPRQGSSSFYTSLGSGSSSTKLPPLEADGEITPPSGGGTNEALITLTQTLVAQRPPRSHPEHRNSWTNGASSRLSEMSVSSLETLRPAHTTSEPGSRNSVNSPDSAIGGDVEAPAPPLPPKQRVGPLDPPPSGPPPPPPKKPALKAFRND</sequence>
<dbReference type="GO" id="GO:0007264">
    <property type="term" value="P:small GTPase-mediated signal transduction"/>
    <property type="evidence" value="ECO:0007669"/>
    <property type="project" value="InterPro"/>
</dbReference>
<evidence type="ECO:0000256" key="3">
    <source>
        <dbReference type="ARBA" id="ARBA00022553"/>
    </source>
</evidence>
<feature type="region of interest" description="Disordered" evidence="6">
    <location>
        <begin position="1864"/>
        <end position="2056"/>
    </location>
</feature>
<dbReference type="OrthoDB" id="18896at2759"/>
<dbReference type="Gene3D" id="1.20.58.740">
    <property type="match status" value="1"/>
</dbReference>
<dbReference type="PANTHER" id="PTHR45653">
    <property type="entry name" value="DEDICATOR OF CYTOKINESIS"/>
    <property type="match status" value="1"/>
</dbReference>
<comment type="caution">
    <text evidence="9">The sequence shown here is derived from an EMBL/GenBank/DDBJ whole genome shotgun (WGS) entry which is preliminary data.</text>
</comment>
<dbReference type="InterPro" id="IPR046773">
    <property type="entry name" value="DOCKER_Lobe_C"/>
</dbReference>
<dbReference type="STRING" id="158441.A0A226F0W8"/>
<proteinExistence type="inferred from homology"/>
<dbReference type="InterPro" id="IPR056372">
    <property type="entry name" value="TPR_DOCK"/>
</dbReference>
<dbReference type="InterPro" id="IPR046769">
    <property type="entry name" value="DOCKER_Lobe_A"/>
</dbReference>
<evidence type="ECO:0000313" key="9">
    <source>
        <dbReference type="EMBL" id="OXA63423.1"/>
    </source>
</evidence>
<name>A0A226F0W8_FOLCA</name>
<keyword evidence="10" id="KW-1185">Reference proteome</keyword>
<evidence type="ECO:0000256" key="1">
    <source>
        <dbReference type="ARBA" id="ARBA00004496"/>
    </source>
</evidence>
<dbReference type="GO" id="GO:0007520">
    <property type="term" value="P:myoblast fusion"/>
    <property type="evidence" value="ECO:0007669"/>
    <property type="project" value="TreeGrafter"/>
</dbReference>
<dbReference type="InterPro" id="IPR027357">
    <property type="entry name" value="DOCKER_dom"/>
</dbReference>
<feature type="compositionally biased region" description="Low complexity" evidence="6">
    <location>
        <begin position="1977"/>
        <end position="1989"/>
    </location>
</feature>
<organism evidence="9 10">
    <name type="scientific">Folsomia candida</name>
    <name type="common">Springtail</name>
    <dbReference type="NCBI Taxonomy" id="158441"/>
    <lineage>
        <taxon>Eukaryota</taxon>
        <taxon>Metazoa</taxon>
        <taxon>Ecdysozoa</taxon>
        <taxon>Arthropoda</taxon>
        <taxon>Hexapoda</taxon>
        <taxon>Collembola</taxon>
        <taxon>Entomobryomorpha</taxon>
        <taxon>Isotomoidea</taxon>
        <taxon>Isotomidae</taxon>
        <taxon>Proisotominae</taxon>
        <taxon>Folsomia</taxon>
    </lineage>
</organism>
<dbReference type="GO" id="GO:0031267">
    <property type="term" value="F:small GTPase binding"/>
    <property type="evidence" value="ECO:0007669"/>
    <property type="project" value="TreeGrafter"/>
</dbReference>
<dbReference type="PROSITE" id="PS51651">
    <property type="entry name" value="DOCKER"/>
    <property type="match status" value="1"/>
</dbReference>
<reference evidence="9 10" key="1">
    <citation type="submission" date="2015-12" db="EMBL/GenBank/DDBJ databases">
        <title>The genome of Folsomia candida.</title>
        <authorList>
            <person name="Faddeeva A."/>
            <person name="Derks M.F."/>
            <person name="Anvar Y."/>
            <person name="Smit S."/>
            <person name="Van Straalen N."/>
            <person name="Roelofs D."/>
        </authorList>
    </citation>
    <scope>NUCLEOTIDE SEQUENCE [LARGE SCALE GENOMIC DNA]</scope>
    <source>
        <strain evidence="9 10">VU population</strain>
        <tissue evidence="9">Whole body</tissue>
    </source>
</reference>
<dbReference type="GO" id="GO:0005886">
    <property type="term" value="C:plasma membrane"/>
    <property type="evidence" value="ECO:0007669"/>
    <property type="project" value="TreeGrafter"/>
</dbReference>
<feature type="compositionally biased region" description="Basic and acidic residues" evidence="6">
    <location>
        <begin position="1798"/>
        <end position="1813"/>
    </location>
</feature>
<dbReference type="EMBL" id="LNIX01000001">
    <property type="protein sequence ID" value="OXA63423.1"/>
    <property type="molecule type" value="Genomic_DNA"/>
</dbReference>
<dbReference type="Pfam" id="PF20421">
    <property type="entry name" value="DHR-2_Lobe_C"/>
    <property type="match status" value="1"/>
</dbReference>
<dbReference type="Proteomes" id="UP000198287">
    <property type="component" value="Unassembled WGS sequence"/>
</dbReference>
<dbReference type="GO" id="GO:0005737">
    <property type="term" value="C:cytoplasm"/>
    <property type="evidence" value="ECO:0007669"/>
    <property type="project" value="UniProtKB-SubCell"/>
</dbReference>
<dbReference type="Pfam" id="PF23554">
    <property type="entry name" value="TPR_DOCK"/>
    <property type="match status" value="2"/>
</dbReference>
<dbReference type="Gene3D" id="1.20.1270.350">
    <property type="entry name" value="Dedicator of cytokinesis N-terminal subdomain"/>
    <property type="match status" value="1"/>
</dbReference>
<dbReference type="OMA" id="LWDNQAF"/>
<evidence type="ECO:0000256" key="2">
    <source>
        <dbReference type="ARBA" id="ARBA00022490"/>
    </source>
</evidence>
<dbReference type="FunFam" id="1.20.58.740:FF:000004">
    <property type="entry name" value="Dedicator of cytokinesis protein 1"/>
    <property type="match status" value="1"/>
</dbReference>
<dbReference type="InterPro" id="IPR035892">
    <property type="entry name" value="C2_domain_sf"/>
</dbReference>